<keyword evidence="1" id="KW-0863">Zinc-finger</keyword>
<name>A0A9D9GWN5_9BACL</name>
<evidence type="ECO:0000313" key="3">
    <source>
        <dbReference type="EMBL" id="MBO8427534.1"/>
    </source>
</evidence>
<gene>
    <name evidence="3" type="ORF">IAC58_03145</name>
</gene>
<dbReference type="Proteomes" id="UP000823613">
    <property type="component" value="Unassembled WGS sequence"/>
</dbReference>
<keyword evidence="1" id="KW-0479">Metal-binding</keyword>
<reference evidence="3" key="2">
    <citation type="journal article" date="2021" name="PeerJ">
        <title>Extensive microbial diversity within the chicken gut microbiome revealed by metagenomics and culture.</title>
        <authorList>
            <person name="Gilroy R."/>
            <person name="Ravi A."/>
            <person name="Getino M."/>
            <person name="Pursley I."/>
            <person name="Horton D.L."/>
            <person name="Alikhan N.F."/>
            <person name="Baker D."/>
            <person name="Gharbi K."/>
            <person name="Hall N."/>
            <person name="Watson M."/>
            <person name="Adriaenssens E.M."/>
            <person name="Foster-Nyarko E."/>
            <person name="Jarju S."/>
            <person name="Secka A."/>
            <person name="Antonio M."/>
            <person name="Oren A."/>
            <person name="Chaudhuri R.R."/>
            <person name="La Ragione R."/>
            <person name="Hildebrand F."/>
            <person name="Pallen M.J."/>
        </authorList>
    </citation>
    <scope>NUCLEOTIDE SEQUENCE</scope>
    <source>
        <strain evidence="3">11159</strain>
    </source>
</reference>
<evidence type="ECO:0000256" key="1">
    <source>
        <dbReference type="PROSITE-ProRule" id="PRU00325"/>
    </source>
</evidence>
<evidence type="ECO:0000259" key="2">
    <source>
        <dbReference type="PROSITE" id="PS50966"/>
    </source>
</evidence>
<dbReference type="GO" id="GO:0008270">
    <property type="term" value="F:zinc ion binding"/>
    <property type="evidence" value="ECO:0007669"/>
    <property type="project" value="UniProtKB-KW"/>
</dbReference>
<dbReference type="InterPro" id="IPR007527">
    <property type="entry name" value="Znf_SWIM"/>
</dbReference>
<dbReference type="PROSITE" id="PS50966">
    <property type="entry name" value="ZF_SWIM"/>
    <property type="match status" value="1"/>
</dbReference>
<evidence type="ECO:0000313" key="4">
    <source>
        <dbReference type="Proteomes" id="UP000823613"/>
    </source>
</evidence>
<reference evidence="3" key="1">
    <citation type="submission" date="2020-10" db="EMBL/GenBank/DDBJ databases">
        <authorList>
            <person name="Gilroy R."/>
        </authorList>
    </citation>
    <scope>NUCLEOTIDE SEQUENCE</scope>
    <source>
        <strain evidence="3">11159</strain>
    </source>
</reference>
<dbReference type="AlphaFoldDB" id="A0A9D9GWN5"/>
<organism evidence="3 4">
    <name type="scientific">Candidatus Onthovivens merdipullorum</name>
    <dbReference type="NCBI Taxonomy" id="2840889"/>
    <lineage>
        <taxon>Bacteria</taxon>
        <taxon>Bacillati</taxon>
        <taxon>Bacillota</taxon>
        <taxon>Bacilli</taxon>
        <taxon>Bacillales</taxon>
        <taxon>Candidatus Onthovivens</taxon>
    </lineage>
</organism>
<feature type="domain" description="SWIM-type" evidence="2">
    <location>
        <begin position="110"/>
        <end position="146"/>
    </location>
</feature>
<keyword evidence="1" id="KW-0862">Zinc</keyword>
<proteinExistence type="predicted"/>
<dbReference type="EMBL" id="JADIMY010000066">
    <property type="protein sequence ID" value="MBO8427534.1"/>
    <property type="molecule type" value="Genomic_DNA"/>
</dbReference>
<sequence length="481" mass="57664">MQNTYYIIYHTVYKYGIVTSFSDDYIEIDFPQYKNGTFSKDILNDLDQEKVKDLTVFDLIDLNLLSNLFIRKSKERAYEYLEDITYEKVPFGVISNVYKYFYYENKEMCYHSYIYFNNYKLIIGCSCPYDFAGLCKHLYGLLLKIKEDLKNNPINKVFPKIIDYEVKTYTPSKLNTKSKFGEFYLKDIEKITPTTFYDSNIEKMNEYIKYLTSLTHFSKSFNNFQGGDLDNFKKFLESQTLEDFIFIKKINDYKEKLNLKLPENYSVIYDFIRSYYRYELALDSQVHVSSKYCAQNYRESDSLVLIMIAYLNNDYDKLYTLNTKYPRYLINTNNLKLYDYIYLHSLTKFNVKQIIDFFNNVTNAGFKEEFKNSPILNDVFLTSPGIFYYDNRIHLFDDFKCLSKEEILDKFPTYTKFIDIAYFVENYLDTLLTKYSKNDILVKLMTSQESQDIAFSLEHLKKLFSIYPHNKYLVQIRFIRG</sequence>
<accession>A0A9D9GWN5</accession>
<protein>
    <recommendedName>
        <fullName evidence="2">SWIM-type domain-containing protein</fullName>
    </recommendedName>
</protein>
<comment type="caution">
    <text evidence="3">The sequence shown here is derived from an EMBL/GenBank/DDBJ whole genome shotgun (WGS) entry which is preliminary data.</text>
</comment>